<reference evidence="2" key="1">
    <citation type="submission" date="2016-06" db="EMBL/GenBank/DDBJ databases">
        <title>Parallel loss of symbiosis genes in relatives of nitrogen-fixing non-legume Parasponia.</title>
        <authorList>
            <person name="Van Velzen R."/>
            <person name="Holmer R."/>
            <person name="Bu F."/>
            <person name="Rutten L."/>
            <person name="Van Zeijl A."/>
            <person name="Liu W."/>
            <person name="Santuari L."/>
            <person name="Cao Q."/>
            <person name="Sharma T."/>
            <person name="Shen D."/>
            <person name="Roswanjaya Y."/>
            <person name="Wardhani T."/>
            <person name="Kalhor M.S."/>
            <person name="Jansen J."/>
            <person name="Van den Hoogen J."/>
            <person name="Gungor B."/>
            <person name="Hartog M."/>
            <person name="Hontelez J."/>
            <person name="Verver J."/>
            <person name="Yang W.-C."/>
            <person name="Schijlen E."/>
            <person name="Repin R."/>
            <person name="Schilthuizen M."/>
            <person name="Schranz E."/>
            <person name="Heidstra R."/>
            <person name="Miyata K."/>
            <person name="Fedorova E."/>
            <person name="Kohlen W."/>
            <person name="Bisseling T."/>
            <person name="Smit S."/>
            <person name="Geurts R."/>
        </authorList>
    </citation>
    <scope>NUCLEOTIDE SEQUENCE [LARGE SCALE GENOMIC DNA]</scope>
    <source>
        <strain evidence="2">cv. RG33-2</strain>
    </source>
</reference>
<name>A0A2P5FVY3_TREOI</name>
<comment type="caution">
    <text evidence="1">The sequence shown here is derived from an EMBL/GenBank/DDBJ whole genome shotgun (WGS) entry which is preliminary data.</text>
</comment>
<accession>A0A2P5FVY3</accession>
<keyword evidence="2" id="KW-1185">Reference proteome</keyword>
<organism evidence="1 2">
    <name type="scientific">Trema orientale</name>
    <name type="common">Charcoal tree</name>
    <name type="synonym">Celtis orientalis</name>
    <dbReference type="NCBI Taxonomy" id="63057"/>
    <lineage>
        <taxon>Eukaryota</taxon>
        <taxon>Viridiplantae</taxon>
        <taxon>Streptophyta</taxon>
        <taxon>Embryophyta</taxon>
        <taxon>Tracheophyta</taxon>
        <taxon>Spermatophyta</taxon>
        <taxon>Magnoliopsida</taxon>
        <taxon>eudicotyledons</taxon>
        <taxon>Gunneridae</taxon>
        <taxon>Pentapetalae</taxon>
        <taxon>rosids</taxon>
        <taxon>fabids</taxon>
        <taxon>Rosales</taxon>
        <taxon>Cannabaceae</taxon>
        <taxon>Trema</taxon>
    </lineage>
</organism>
<protein>
    <submittedName>
        <fullName evidence="1">Uncharacterized protein</fullName>
    </submittedName>
</protein>
<evidence type="ECO:0000313" key="1">
    <source>
        <dbReference type="EMBL" id="POO01917.1"/>
    </source>
</evidence>
<sequence>MHNHWIKVIAKNEVFEIKIYQLQKLNDDSQTKILELRENLAEKVNPLRSVQDKLQQSKEIMKTHNKSCEVRPSHQFGLKEYSDKIGLGFQAGTTQKIGPTVFVKESKVEKGECSMPYPK</sequence>
<dbReference type="InParanoid" id="A0A2P5FVY3"/>
<dbReference type="AlphaFoldDB" id="A0A2P5FVY3"/>
<dbReference type="EMBL" id="JXTC01000006">
    <property type="protein sequence ID" value="POO01917.1"/>
    <property type="molecule type" value="Genomic_DNA"/>
</dbReference>
<proteinExistence type="predicted"/>
<feature type="non-terminal residue" evidence="1">
    <location>
        <position position="119"/>
    </location>
</feature>
<dbReference type="Proteomes" id="UP000237000">
    <property type="component" value="Unassembled WGS sequence"/>
</dbReference>
<gene>
    <name evidence="1" type="ORF">TorRG33x02_022090</name>
</gene>
<evidence type="ECO:0000313" key="2">
    <source>
        <dbReference type="Proteomes" id="UP000237000"/>
    </source>
</evidence>